<dbReference type="Pfam" id="PF00092">
    <property type="entry name" value="VWA"/>
    <property type="match status" value="2"/>
</dbReference>
<dbReference type="PANTHER" id="PTHR24020">
    <property type="entry name" value="COLLAGEN ALPHA"/>
    <property type="match status" value="1"/>
</dbReference>
<accession>A0AAE0Y7C7</accession>
<sequence>MRKYYSTLLMLLVCVTAGCEAAGGWKGKQAEVYFVVDGTSSMWKSEFQLQLSLVADLVSDMDIGPNRTRVGMGVYADRFDPVIPLSNTFDKQTLLSKIRDTEHIRGQTDMSKGLQGMRDALAPSHTRPFAPRIGVLLTDGHSSLYSLSQTYNNASHARREGIFLFVVGIGSRVKDLELRDLSSDPKRQFLFKEKNFTLLWRIKRSLSYNMAKVSLYQDDNGTCGQTAKVDTVFVYDEFNLGLDLRNSVHKFLNTVANDLRINPGNVRVGVVSDSQPGAGNSVHLGDYILREEFKQALERKTSKKGIDELLRHAREKYFITSAGHRIDAKKRLVLILNEPVPKGSLLRSGLAEQLYRARFMDDMEVYIIRPGSNYDKEYLQRLASTPQHVLFTDIDSAIGPFLQLFCKDI</sequence>
<keyword evidence="4" id="KW-1185">Reference proteome</keyword>
<comment type="caution">
    <text evidence="3">The sequence shown here is derived from an EMBL/GenBank/DDBJ whole genome shotgun (WGS) entry which is preliminary data.</text>
</comment>
<dbReference type="SUPFAM" id="SSF53300">
    <property type="entry name" value="vWA-like"/>
    <property type="match status" value="2"/>
</dbReference>
<evidence type="ECO:0000259" key="2">
    <source>
        <dbReference type="PROSITE" id="PS50234"/>
    </source>
</evidence>
<keyword evidence="1" id="KW-0732">Signal</keyword>
<reference evidence="3" key="1">
    <citation type="journal article" date="2023" name="G3 (Bethesda)">
        <title>A reference genome for the long-term kleptoplast-retaining sea slug Elysia crispata morphotype clarki.</title>
        <authorList>
            <person name="Eastman K.E."/>
            <person name="Pendleton A.L."/>
            <person name="Shaikh M.A."/>
            <person name="Suttiyut T."/>
            <person name="Ogas R."/>
            <person name="Tomko P."/>
            <person name="Gavelis G."/>
            <person name="Widhalm J.R."/>
            <person name="Wisecaver J.H."/>
        </authorList>
    </citation>
    <scope>NUCLEOTIDE SEQUENCE</scope>
    <source>
        <strain evidence="3">ECLA1</strain>
    </source>
</reference>
<evidence type="ECO:0000313" key="4">
    <source>
        <dbReference type="Proteomes" id="UP001283361"/>
    </source>
</evidence>
<gene>
    <name evidence="3" type="ORF">RRG08_007128</name>
</gene>
<dbReference type="EMBL" id="JAWDGP010006782">
    <property type="protein sequence ID" value="KAK3735509.1"/>
    <property type="molecule type" value="Genomic_DNA"/>
</dbReference>
<dbReference type="PROSITE" id="PS51257">
    <property type="entry name" value="PROKAR_LIPOPROTEIN"/>
    <property type="match status" value="1"/>
</dbReference>
<dbReference type="InterPro" id="IPR036465">
    <property type="entry name" value="vWFA_dom_sf"/>
</dbReference>
<protein>
    <recommendedName>
        <fullName evidence="2">VWFA domain-containing protein</fullName>
    </recommendedName>
</protein>
<feature type="domain" description="VWFA" evidence="2">
    <location>
        <begin position="230"/>
        <end position="405"/>
    </location>
</feature>
<dbReference type="PROSITE" id="PS50234">
    <property type="entry name" value="VWFA"/>
    <property type="match status" value="2"/>
</dbReference>
<dbReference type="InterPro" id="IPR002035">
    <property type="entry name" value="VWF_A"/>
</dbReference>
<feature type="chain" id="PRO_5041907903" description="VWFA domain-containing protein" evidence="1">
    <location>
        <begin position="22"/>
        <end position="409"/>
    </location>
</feature>
<feature type="domain" description="VWFA" evidence="2">
    <location>
        <begin position="31"/>
        <end position="206"/>
    </location>
</feature>
<dbReference type="SMART" id="SM00327">
    <property type="entry name" value="VWA"/>
    <property type="match status" value="1"/>
</dbReference>
<dbReference type="Gene3D" id="3.40.50.410">
    <property type="entry name" value="von Willebrand factor, type A domain"/>
    <property type="match status" value="2"/>
</dbReference>
<feature type="signal peptide" evidence="1">
    <location>
        <begin position="1"/>
        <end position="21"/>
    </location>
</feature>
<organism evidence="3 4">
    <name type="scientific">Elysia crispata</name>
    <name type="common">lettuce slug</name>
    <dbReference type="NCBI Taxonomy" id="231223"/>
    <lineage>
        <taxon>Eukaryota</taxon>
        <taxon>Metazoa</taxon>
        <taxon>Spiralia</taxon>
        <taxon>Lophotrochozoa</taxon>
        <taxon>Mollusca</taxon>
        <taxon>Gastropoda</taxon>
        <taxon>Heterobranchia</taxon>
        <taxon>Euthyneura</taxon>
        <taxon>Panpulmonata</taxon>
        <taxon>Sacoglossa</taxon>
        <taxon>Placobranchoidea</taxon>
        <taxon>Plakobranchidae</taxon>
        <taxon>Elysia</taxon>
    </lineage>
</organism>
<proteinExistence type="predicted"/>
<dbReference type="PANTHER" id="PTHR24020:SF84">
    <property type="entry name" value="VWFA DOMAIN-CONTAINING PROTEIN"/>
    <property type="match status" value="1"/>
</dbReference>
<dbReference type="Proteomes" id="UP001283361">
    <property type="component" value="Unassembled WGS sequence"/>
</dbReference>
<dbReference type="CDD" id="cd01450">
    <property type="entry name" value="vWFA_subfamily_ECM"/>
    <property type="match status" value="1"/>
</dbReference>
<dbReference type="AlphaFoldDB" id="A0AAE0Y7C7"/>
<name>A0AAE0Y7C7_9GAST</name>
<evidence type="ECO:0000313" key="3">
    <source>
        <dbReference type="EMBL" id="KAK3735509.1"/>
    </source>
</evidence>
<dbReference type="InterPro" id="IPR050525">
    <property type="entry name" value="ECM_Assembly_Org"/>
</dbReference>
<evidence type="ECO:0000256" key="1">
    <source>
        <dbReference type="SAM" id="SignalP"/>
    </source>
</evidence>